<dbReference type="InterPro" id="IPR057965">
    <property type="entry name" value="STEEP1_dom"/>
</dbReference>
<dbReference type="GeneID" id="70247510"/>
<gene>
    <name evidence="3" type="ORF">BGW36DRAFT_388422</name>
</gene>
<dbReference type="AlphaFoldDB" id="A0AAD4PW43"/>
<feature type="domain" description="STEEP1" evidence="2">
    <location>
        <begin position="24"/>
        <end position="101"/>
    </location>
</feature>
<evidence type="ECO:0000313" key="4">
    <source>
        <dbReference type="Proteomes" id="UP001201262"/>
    </source>
</evidence>
<reference evidence="3" key="1">
    <citation type="submission" date="2021-12" db="EMBL/GenBank/DDBJ databases">
        <title>Convergent genome expansion in fungi linked to evolution of root-endophyte symbiosis.</title>
        <authorList>
            <consortium name="DOE Joint Genome Institute"/>
            <person name="Ke Y.-H."/>
            <person name="Bonito G."/>
            <person name="Liao H.-L."/>
            <person name="Looney B."/>
            <person name="Rojas-Flechas A."/>
            <person name="Nash J."/>
            <person name="Hameed K."/>
            <person name="Schadt C."/>
            <person name="Martin F."/>
            <person name="Crous P.W."/>
            <person name="Miettinen O."/>
            <person name="Magnuson J.K."/>
            <person name="Labbe J."/>
            <person name="Jacobson D."/>
            <person name="Doktycz M.J."/>
            <person name="Veneault-Fourrey C."/>
            <person name="Kuo A."/>
            <person name="Mondo S."/>
            <person name="Calhoun S."/>
            <person name="Riley R."/>
            <person name="Ohm R."/>
            <person name="LaButti K."/>
            <person name="Andreopoulos B."/>
            <person name="Pangilinan J."/>
            <person name="Nolan M."/>
            <person name="Tritt A."/>
            <person name="Clum A."/>
            <person name="Lipzen A."/>
            <person name="Daum C."/>
            <person name="Barry K."/>
            <person name="Grigoriev I.V."/>
            <person name="Vilgalys R."/>
        </authorList>
    </citation>
    <scope>NUCLEOTIDE SEQUENCE</scope>
    <source>
        <strain evidence="3">PMI_201</strain>
    </source>
</reference>
<evidence type="ECO:0000256" key="1">
    <source>
        <dbReference type="SAM" id="MobiDB-lite"/>
    </source>
</evidence>
<accession>A0AAD4PW43</accession>
<feature type="region of interest" description="Disordered" evidence="1">
    <location>
        <begin position="63"/>
        <end position="86"/>
    </location>
</feature>
<dbReference type="Pfam" id="PF25809">
    <property type="entry name" value="STEEP1"/>
    <property type="match status" value="1"/>
</dbReference>
<dbReference type="Proteomes" id="UP001201262">
    <property type="component" value="Unassembled WGS sequence"/>
</dbReference>
<organism evidence="3 4">
    <name type="scientific">Talaromyces proteolyticus</name>
    <dbReference type="NCBI Taxonomy" id="1131652"/>
    <lineage>
        <taxon>Eukaryota</taxon>
        <taxon>Fungi</taxon>
        <taxon>Dikarya</taxon>
        <taxon>Ascomycota</taxon>
        <taxon>Pezizomycotina</taxon>
        <taxon>Eurotiomycetes</taxon>
        <taxon>Eurotiomycetidae</taxon>
        <taxon>Eurotiales</taxon>
        <taxon>Trichocomaceae</taxon>
        <taxon>Talaromyces</taxon>
        <taxon>Talaromyces sect. Bacilispori</taxon>
    </lineage>
</organism>
<name>A0AAD4PW43_9EURO</name>
<evidence type="ECO:0000259" key="2">
    <source>
        <dbReference type="Pfam" id="PF25809"/>
    </source>
</evidence>
<dbReference type="RefSeq" id="XP_046067584.1">
    <property type="nucleotide sequence ID" value="XM_046217223.1"/>
</dbReference>
<protein>
    <recommendedName>
        <fullName evidence="2">STEEP1 domain-containing protein</fullName>
    </recommendedName>
</protein>
<feature type="compositionally biased region" description="Acidic residues" evidence="1">
    <location>
        <begin position="73"/>
        <end position="84"/>
    </location>
</feature>
<evidence type="ECO:0000313" key="3">
    <source>
        <dbReference type="EMBL" id="KAH8691492.1"/>
    </source>
</evidence>
<sequence length="132" mass="15081">MEKGRRGEGMVQAHYTIPLSTLIPDAKPVIVRREDGFEKRVLHRCGRCRVVVGYEIDTPLNLNARELDHDRDEEGGEDEEEEEEGRDRVFYLLPGSLVGTEDLQDDTGEGGLDAIVQRNEVLRGMEKEWEGW</sequence>
<proteinExistence type="predicted"/>
<dbReference type="EMBL" id="JAJTJA010000012">
    <property type="protein sequence ID" value="KAH8691492.1"/>
    <property type="molecule type" value="Genomic_DNA"/>
</dbReference>
<comment type="caution">
    <text evidence="3">The sequence shown here is derived from an EMBL/GenBank/DDBJ whole genome shotgun (WGS) entry which is preliminary data.</text>
</comment>
<keyword evidence="4" id="KW-1185">Reference proteome</keyword>